<keyword evidence="2" id="KW-0808">Transferase</keyword>
<dbReference type="RefSeq" id="WP_379658645.1">
    <property type="nucleotide sequence ID" value="NZ_JBHTIV010000022.1"/>
</dbReference>
<proteinExistence type="predicted"/>
<dbReference type="PANTHER" id="PTHR36836:SF1">
    <property type="entry name" value="COLANIC ACID BIOSYNTHESIS PROTEIN WCAK"/>
    <property type="match status" value="1"/>
</dbReference>
<evidence type="ECO:0000313" key="3">
    <source>
        <dbReference type="Proteomes" id="UP001597049"/>
    </source>
</evidence>
<evidence type="ECO:0000259" key="1">
    <source>
        <dbReference type="Pfam" id="PF04230"/>
    </source>
</evidence>
<protein>
    <submittedName>
        <fullName evidence="2">Polysaccharide pyruvyl transferase family protein</fullName>
    </submittedName>
</protein>
<reference evidence="3" key="1">
    <citation type="journal article" date="2019" name="Int. J. Syst. Evol. Microbiol.">
        <title>The Global Catalogue of Microorganisms (GCM) 10K type strain sequencing project: providing services to taxonomists for standard genome sequencing and annotation.</title>
        <authorList>
            <consortium name="The Broad Institute Genomics Platform"/>
            <consortium name="The Broad Institute Genome Sequencing Center for Infectious Disease"/>
            <person name="Wu L."/>
            <person name="Ma J."/>
        </authorList>
    </citation>
    <scope>NUCLEOTIDE SEQUENCE [LARGE SCALE GENOMIC DNA]</scope>
    <source>
        <strain evidence="3">CCUG 56752</strain>
    </source>
</reference>
<accession>A0ABW3GSB3</accession>
<keyword evidence="3" id="KW-1185">Reference proteome</keyword>
<feature type="domain" description="Polysaccharide pyruvyl transferase" evidence="1">
    <location>
        <begin position="20"/>
        <end position="364"/>
    </location>
</feature>
<dbReference type="EMBL" id="JBHTIV010000022">
    <property type="protein sequence ID" value="MFD0933343.1"/>
    <property type="molecule type" value="Genomic_DNA"/>
</dbReference>
<dbReference type="Pfam" id="PF04230">
    <property type="entry name" value="PS_pyruv_trans"/>
    <property type="match status" value="1"/>
</dbReference>
<comment type="caution">
    <text evidence="2">The sequence shown here is derived from an EMBL/GenBank/DDBJ whole genome shotgun (WGS) entry which is preliminary data.</text>
</comment>
<sequence length="436" mass="50180">MKIFVIGQTTMEMYRIEYGNIGNYYILEPFFRKLHEYFPNSIIKTTLQLTDRFCKAEKVSSVPMELYYDLNSAQNEKDVDEEVSLAKKIKQGAEIEEDSLTPYLRQVLESDLVIDFSGDIWGENASLLKKDRFIVGVKKNQVAQELGKFTAFIASSPGPFDVDDNFELAKQVFENFNFVGNRESESLKVLENFNINTEKVGSYACPAFLFEPETLKSVVKERYFLEDKKTLGFILCGFNFEEGPHNKWPREASDYSKFVELVSNFLTKNPDYQVIFMSHANGFKLPPTPFVQIPGSDFKHAKMMFDLLSKKGFKNQIKLLDEILSQHQTKGFIANFDLLISGRIHGAVAGFSQNIPTMVLDYGHDPKAHKTLGFVKNIGSEAYFCDPNDLKVMKTKLDELNLSRLEESYRLDTANKFVKDKIDKMFFDFKITYENY</sequence>
<evidence type="ECO:0000313" key="2">
    <source>
        <dbReference type="EMBL" id="MFD0933343.1"/>
    </source>
</evidence>
<dbReference type="GO" id="GO:0016740">
    <property type="term" value="F:transferase activity"/>
    <property type="evidence" value="ECO:0007669"/>
    <property type="project" value="UniProtKB-KW"/>
</dbReference>
<organism evidence="2 3">
    <name type="scientific">Psychroflexus salinarum</name>
    <dbReference type="NCBI Taxonomy" id="546024"/>
    <lineage>
        <taxon>Bacteria</taxon>
        <taxon>Pseudomonadati</taxon>
        <taxon>Bacteroidota</taxon>
        <taxon>Flavobacteriia</taxon>
        <taxon>Flavobacteriales</taxon>
        <taxon>Flavobacteriaceae</taxon>
        <taxon>Psychroflexus</taxon>
    </lineage>
</organism>
<gene>
    <name evidence="2" type="ORF">ACFQ0R_12105</name>
</gene>
<name>A0ABW3GSB3_9FLAO</name>
<dbReference type="InterPro" id="IPR007345">
    <property type="entry name" value="Polysacch_pyruvyl_Trfase"/>
</dbReference>
<dbReference type="Proteomes" id="UP001597049">
    <property type="component" value="Unassembled WGS sequence"/>
</dbReference>
<dbReference type="PANTHER" id="PTHR36836">
    <property type="entry name" value="COLANIC ACID BIOSYNTHESIS PROTEIN WCAK"/>
    <property type="match status" value="1"/>
</dbReference>